<evidence type="ECO:0008006" key="4">
    <source>
        <dbReference type="Google" id="ProtNLM"/>
    </source>
</evidence>
<organism evidence="2 3">
    <name type="scientific">Paraconexibacter antarcticus</name>
    <dbReference type="NCBI Taxonomy" id="2949664"/>
    <lineage>
        <taxon>Bacteria</taxon>
        <taxon>Bacillati</taxon>
        <taxon>Actinomycetota</taxon>
        <taxon>Thermoleophilia</taxon>
        <taxon>Solirubrobacterales</taxon>
        <taxon>Paraconexibacteraceae</taxon>
        <taxon>Paraconexibacter</taxon>
    </lineage>
</organism>
<gene>
    <name evidence="2" type="ORF">NBH00_01805</name>
</gene>
<accession>A0ABY5DSF6</accession>
<keyword evidence="1" id="KW-1133">Transmembrane helix</keyword>
<keyword evidence="1" id="KW-0812">Transmembrane</keyword>
<evidence type="ECO:0000256" key="1">
    <source>
        <dbReference type="SAM" id="Phobius"/>
    </source>
</evidence>
<evidence type="ECO:0000313" key="3">
    <source>
        <dbReference type="Proteomes" id="UP001056035"/>
    </source>
</evidence>
<evidence type="ECO:0000313" key="2">
    <source>
        <dbReference type="EMBL" id="UTI64953.1"/>
    </source>
</evidence>
<dbReference type="EMBL" id="CP098502">
    <property type="protein sequence ID" value="UTI64953.1"/>
    <property type="molecule type" value="Genomic_DNA"/>
</dbReference>
<sequence>MRDEPGGATTKEQWWQRLDPVTLVIAVAVVLFALANSRSTKITWIVASSRAPLFVVIAICVAGGFAAGYLSARRAAKSG</sequence>
<feature type="transmembrane region" description="Helical" evidence="1">
    <location>
        <begin position="51"/>
        <end position="72"/>
    </location>
</feature>
<protein>
    <recommendedName>
        <fullName evidence="4">DUF1049 domain-containing protein</fullName>
    </recommendedName>
</protein>
<feature type="transmembrane region" description="Helical" evidence="1">
    <location>
        <begin position="21"/>
        <end position="39"/>
    </location>
</feature>
<dbReference type="Proteomes" id="UP001056035">
    <property type="component" value="Chromosome"/>
</dbReference>
<proteinExistence type="predicted"/>
<keyword evidence="3" id="KW-1185">Reference proteome</keyword>
<name>A0ABY5DSF6_9ACTN</name>
<dbReference type="RefSeq" id="WP_254571645.1">
    <property type="nucleotide sequence ID" value="NZ_CP098502.1"/>
</dbReference>
<keyword evidence="1" id="KW-0472">Membrane</keyword>
<reference evidence="2 3" key="1">
    <citation type="submission" date="2022-06" db="EMBL/GenBank/DDBJ databases">
        <title>Paraconexibacter antarcticus.</title>
        <authorList>
            <person name="Kim C.S."/>
        </authorList>
    </citation>
    <scope>NUCLEOTIDE SEQUENCE [LARGE SCALE GENOMIC DNA]</scope>
    <source>
        <strain evidence="2 3">02-257</strain>
    </source>
</reference>